<accession>A0A915JZB7</accession>
<dbReference type="SUPFAM" id="SSF57184">
    <property type="entry name" value="Growth factor receptor domain"/>
    <property type="match status" value="1"/>
</dbReference>
<evidence type="ECO:0000259" key="6">
    <source>
        <dbReference type="PROSITE" id="PS50026"/>
    </source>
</evidence>
<dbReference type="PANTHER" id="PTHR24050">
    <property type="entry name" value="PA14 DOMAIN-CONTAINING PROTEIN"/>
    <property type="match status" value="1"/>
</dbReference>
<dbReference type="Pfam" id="PF00092">
    <property type="entry name" value="VWA"/>
    <property type="match status" value="2"/>
</dbReference>
<reference evidence="9" key="1">
    <citation type="submission" date="2022-11" db="UniProtKB">
        <authorList>
            <consortium name="WormBaseParasite"/>
        </authorList>
    </citation>
    <scope>IDENTIFICATION</scope>
</reference>
<dbReference type="InterPro" id="IPR001881">
    <property type="entry name" value="EGF-like_Ca-bd_dom"/>
</dbReference>
<dbReference type="InterPro" id="IPR009030">
    <property type="entry name" value="Growth_fac_rcpt_cys_sf"/>
</dbReference>
<dbReference type="OMA" id="TCNCSDP"/>
<evidence type="ECO:0000259" key="7">
    <source>
        <dbReference type="PROSITE" id="PS50234"/>
    </source>
</evidence>
<keyword evidence="8" id="KW-1185">Reference proteome</keyword>
<feature type="domain" description="EGF-like" evidence="6">
    <location>
        <begin position="299"/>
        <end position="338"/>
    </location>
</feature>
<evidence type="ECO:0000313" key="8">
    <source>
        <dbReference type="Proteomes" id="UP000887565"/>
    </source>
</evidence>
<dbReference type="Pfam" id="PF07645">
    <property type="entry name" value="EGF_CA"/>
    <property type="match status" value="4"/>
</dbReference>
<evidence type="ECO:0000256" key="4">
    <source>
        <dbReference type="ARBA" id="ARBA00023157"/>
    </source>
</evidence>
<dbReference type="GO" id="GO:0005509">
    <property type="term" value="F:calcium ion binding"/>
    <property type="evidence" value="ECO:0007669"/>
    <property type="project" value="InterPro"/>
</dbReference>
<dbReference type="SMART" id="SM00179">
    <property type="entry name" value="EGF_CA"/>
    <property type="match status" value="8"/>
</dbReference>
<dbReference type="PROSITE" id="PS00010">
    <property type="entry name" value="ASX_HYDROXYL"/>
    <property type="match status" value="5"/>
</dbReference>
<dbReference type="InterPro" id="IPR013032">
    <property type="entry name" value="EGF-like_CS"/>
</dbReference>
<dbReference type="InterPro" id="IPR052235">
    <property type="entry name" value="Nephronectin_domain"/>
</dbReference>
<keyword evidence="3" id="KW-0677">Repeat</keyword>
<dbReference type="InterPro" id="IPR000742">
    <property type="entry name" value="EGF"/>
</dbReference>
<protein>
    <submittedName>
        <fullName evidence="9">Transmembrane cell adhesion receptor mua-3</fullName>
    </submittedName>
</protein>
<keyword evidence="1 5" id="KW-0245">EGF-like domain</keyword>
<dbReference type="SMART" id="SM00327">
    <property type="entry name" value="VWA"/>
    <property type="match status" value="1"/>
</dbReference>
<dbReference type="PROSITE" id="PS50026">
    <property type="entry name" value="EGF_3"/>
    <property type="match status" value="6"/>
</dbReference>
<dbReference type="InterPro" id="IPR036465">
    <property type="entry name" value="vWFA_dom_sf"/>
</dbReference>
<feature type="domain" description="EGF-like" evidence="6">
    <location>
        <begin position="195"/>
        <end position="234"/>
    </location>
</feature>
<organism evidence="8 9">
    <name type="scientific">Romanomermis culicivorax</name>
    <name type="common">Nematode worm</name>
    <dbReference type="NCBI Taxonomy" id="13658"/>
    <lineage>
        <taxon>Eukaryota</taxon>
        <taxon>Metazoa</taxon>
        <taxon>Ecdysozoa</taxon>
        <taxon>Nematoda</taxon>
        <taxon>Enoplea</taxon>
        <taxon>Dorylaimia</taxon>
        <taxon>Mermithida</taxon>
        <taxon>Mermithoidea</taxon>
        <taxon>Mermithidae</taxon>
        <taxon>Romanomermis</taxon>
    </lineage>
</organism>
<dbReference type="PANTHER" id="PTHR24050:SF28">
    <property type="entry name" value="UROMODULIN-LIKE"/>
    <property type="match status" value="1"/>
</dbReference>
<proteinExistence type="predicted"/>
<dbReference type="SMART" id="SM00181">
    <property type="entry name" value="EGF"/>
    <property type="match status" value="11"/>
</dbReference>
<dbReference type="Pfam" id="PF23427">
    <property type="entry name" value="EGF_4"/>
    <property type="match status" value="1"/>
</dbReference>
<dbReference type="SUPFAM" id="SSF57196">
    <property type="entry name" value="EGF/Laminin"/>
    <property type="match status" value="1"/>
</dbReference>
<dbReference type="Gene3D" id="2.10.25.10">
    <property type="entry name" value="Laminin"/>
    <property type="match status" value="7"/>
</dbReference>
<evidence type="ECO:0000256" key="5">
    <source>
        <dbReference type="PROSITE-ProRule" id="PRU00076"/>
    </source>
</evidence>
<dbReference type="WBParaSite" id="nRc.2.0.1.t31404-RA">
    <property type="protein sequence ID" value="nRc.2.0.1.t31404-RA"/>
    <property type="gene ID" value="nRc.2.0.1.g31404"/>
</dbReference>
<dbReference type="CDD" id="cd00054">
    <property type="entry name" value="EGF_CA"/>
    <property type="match status" value="2"/>
</dbReference>
<dbReference type="InterPro" id="IPR002035">
    <property type="entry name" value="VWF_A"/>
</dbReference>
<dbReference type="Gene3D" id="3.40.50.410">
    <property type="entry name" value="von Willebrand factor, type A domain"/>
    <property type="match status" value="1"/>
</dbReference>
<sequence length="960" mass="105963">MMKWKGQNRIPSGSECLDFDHSDFRHLANFDFKIALITENPCSNNNNCSPNAICQIKEGGGYTCQCKEGFFDSFSGENRQPGRQCKELKNECQDRTADCAKDAVCIDTPESYLCRCKDSYSDESPDPVNRPGHVAKCYKIAQELDIEPKPVAECDVNDPLACHKDLFEVCTFMNGTYRCLCPKDVSRLPDGRCKVVNECLEARLNDCHPQARCVDTADSYVCQCKPGFADLSDDKISRPGRRCQELINECNDLKKYNVDCDQSAICIDTESSFSCRCKAGFADVSEQYNKLPGRKCVQAVNECLNATLNHCSPNSICEDAKESYTCRCKEGFVDVSPNVTQYPGRICNRPPSTDNNEIGDNSSNGTTIAPSFQLEECDPKSQRPCRRRGELCEKFEDNKFVCQCAPNASRFEDGTCKVLNACDNRETNDCDQNAICSNVFDSYECQCKPQFLDMSENKAVFFPTVINECADYNMNDCSPSASCIDTPSNECSLKTLNTCDDNADCVDTADGYTCQCAPGFVDVSVSASLPPGRVCSVETYCPTQQTDLLFLVDGSGSIGSFVFKNEVLRFVQDFVTLFDVSSNQTRIGMIQFKDVEKAVSQVSYLTGLTRTGAAIKDMVDTAFTEKRGARPMSSGVHRVAIVITDGRSQDNVTEPALDARRANVLIFAVGVTDHVLESELIQIAGSRERTFIVEQFTDLNTRLRSLIQKTLCPQKTPTTPTKAPGCDPNDLDACDRTRNEICAKLPGGGFGCTCPTEFERHPKTGVCGGDLCNFQLRTSCPDPEICKQTFYGNFRCVCPAGYFRLLPSGVCCKYNNGIQKHNVLHLVSVVNPLLNDMKKNVISNAATKPPITPSPKHICKIDDAKSCGKNEVCVNLGGVLNCQCQAGLVRHPLTNECRVPGACDPNNPTNCDSRRREVCLPDGLGNNICQCPPKFERHPVTQVCCKIWIIVVPQPVIMYA</sequence>
<dbReference type="Gene3D" id="2.90.20.10">
    <property type="entry name" value="Plasmodium vivax P25 domain"/>
    <property type="match status" value="1"/>
</dbReference>
<evidence type="ECO:0000256" key="3">
    <source>
        <dbReference type="ARBA" id="ARBA00022737"/>
    </source>
</evidence>
<evidence type="ECO:0000256" key="1">
    <source>
        <dbReference type="ARBA" id="ARBA00022536"/>
    </source>
</evidence>
<dbReference type="InterPro" id="IPR049883">
    <property type="entry name" value="NOTCH1_EGF-like"/>
</dbReference>
<keyword evidence="4" id="KW-1015">Disulfide bond</keyword>
<dbReference type="InterPro" id="IPR056590">
    <property type="entry name" value="Mua-3/Mup-4_EGF"/>
</dbReference>
<keyword evidence="2" id="KW-0732">Signal</keyword>
<feature type="domain" description="EGF-like" evidence="6">
    <location>
        <begin position="38"/>
        <end position="76"/>
    </location>
</feature>
<dbReference type="InterPro" id="IPR000152">
    <property type="entry name" value="EGF-type_Asp/Asn_hydroxyl_site"/>
</dbReference>
<dbReference type="PRINTS" id="PR00453">
    <property type="entry name" value="VWFADOMAIN"/>
</dbReference>
<feature type="domain" description="EGF-like" evidence="6">
    <location>
        <begin position="487"/>
        <end position="526"/>
    </location>
</feature>
<evidence type="ECO:0000256" key="2">
    <source>
        <dbReference type="ARBA" id="ARBA00022729"/>
    </source>
</evidence>
<dbReference type="Proteomes" id="UP000887565">
    <property type="component" value="Unplaced"/>
</dbReference>
<evidence type="ECO:0000313" key="9">
    <source>
        <dbReference type="WBParaSite" id="nRc.2.0.1.t31404-RA"/>
    </source>
</evidence>
<dbReference type="AlphaFoldDB" id="A0A915JZB7"/>
<feature type="domain" description="EGF-like" evidence="6">
    <location>
        <begin position="246"/>
        <end position="287"/>
    </location>
</feature>
<dbReference type="PROSITE" id="PS50234">
    <property type="entry name" value="VWFA"/>
    <property type="match status" value="1"/>
</dbReference>
<name>A0A915JZB7_ROMCU</name>
<comment type="caution">
    <text evidence="5">Lacks conserved residue(s) required for the propagation of feature annotation.</text>
</comment>
<feature type="domain" description="EGF-like" evidence="6">
    <location>
        <begin position="88"/>
        <end position="126"/>
    </location>
</feature>
<feature type="domain" description="VWFA" evidence="7">
    <location>
        <begin position="547"/>
        <end position="707"/>
    </location>
</feature>
<dbReference type="Pfam" id="PF12661">
    <property type="entry name" value="hEGF"/>
    <property type="match status" value="3"/>
</dbReference>
<dbReference type="SUPFAM" id="SSF53300">
    <property type="entry name" value="vWA-like"/>
    <property type="match status" value="1"/>
</dbReference>